<evidence type="ECO:0000256" key="6">
    <source>
        <dbReference type="ARBA" id="ARBA00022763"/>
    </source>
</evidence>
<comment type="cofactor">
    <cofactor evidence="1">
        <name>Mg(2+)</name>
        <dbReference type="ChEBI" id="CHEBI:18420"/>
    </cofactor>
</comment>
<dbReference type="EC" id="3.6.1.55" evidence="11"/>
<evidence type="ECO:0000256" key="8">
    <source>
        <dbReference type="ARBA" id="ARBA00022842"/>
    </source>
</evidence>
<feature type="domain" description="Nudix hydrolase" evidence="12">
    <location>
        <begin position="35"/>
        <end position="159"/>
    </location>
</feature>
<protein>
    <recommendedName>
        <fullName evidence="11">8-oxo-dGTP diphosphatase</fullName>
        <ecNumber evidence="11">3.6.1.55</ecNumber>
    </recommendedName>
</protein>
<dbReference type="PROSITE" id="PS51462">
    <property type="entry name" value="NUDIX"/>
    <property type="match status" value="1"/>
</dbReference>
<evidence type="ECO:0000256" key="5">
    <source>
        <dbReference type="ARBA" id="ARBA00022723"/>
    </source>
</evidence>
<dbReference type="PRINTS" id="PR00502">
    <property type="entry name" value="NUDIXFAMILY"/>
</dbReference>
<keyword evidence="8" id="KW-0460">Magnesium</keyword>
<keyword evidence="4" id="KW-0235">DNA replication</keyword>
<keyword evidence="7" id="KW-0378">Hydrolase</keyword>
<evidence type="ECO:0000256" key="4">
    <source>
        <dbReference type="ARBA" id="ARBA00022705"/>
    </source>
</evidence>
<dbReference type="GO" id="GO:0044715">
    <property type="term" value="F:8-oxo-dGDP phosphatase activity"/>
    <property type="evidence" value="ECO:0007669"/>
    <property type="project" value="TreeGrafter"/>
</dbReference>
<evidence type="ECO:0000256" key="3">
    <source>
        <dbReference type="ARBA" id="ARBA00022457"/>
    </source>
</evidence>
<accession>A0A7G7MRD3</accession>
<keyword evidence="9" id="KW-0234">DNA repair</keyword>
<evidence type="ECO:0000256" key="7">
    <source>
        <dbReference type="ARBA" id="ARBA00022801"/>
    </source>
</evidence>
<dbReference type="GO" id="GO:0008413">
    <property type="term" value="F:8-oxo-7,8-dihydroguanosine triphosphate pyrophosphatase activity"/>
    <property type="evidence" value="ECO:0007669"/>
    <property type="project" value="TreeGrafter"/>
</dbReference>
<evidence type="ECO:0000256" key="10">
    <source>
        <dbReference type="ARBA" id="ARBA00035861"/>
    </source>
</evidence>
<dbReference type="CDD" id="cd03425">
    <property type="entry name" value="NUDIX_MutT_NudA_like"/>
    <property type="match status" value="1"/>
</dbReference>
<dbReference type="Pfam" id="PF00293">
    <property type="entry name" value="NUDIX"/>
    <property type="match status" value="1"/>
</dbReference>
<dbReference type="InterPro" id="IPR020476">
    <property type="entry name" value="Nudix_hydrolase"/>
</dbReference>
<proteinExistence type="inferred from homology"/>
<dbReference type="AlphaFoldDB" id="A0A7G7MRD3"/>
<dbReference type="InterPro" id="IPR015797">
    <property type="entry name" value="NUDIX_hydrolase-like_dom_sf"/>
</dbReference>
<name>A0A7G7MRD3_9PSEU</name>
<dbReference type="EMBL" id="CP060131">
    <property type="protein sequence ID" value="QNG55344.1"/>
    <property type="molecule type" value="Genomic_DNA"/>
</dbReference>
<evidence type="ECO:0000256" key="9">
    <source>
        <dbReference type="ARBA" id="ARBA00023204"/>
    </source>
</evidence>
<keyword evidence="6" id="KW-0227">DNA damage</keyword>
<dbReference type="KEGG" id="ppel:H6H00_03680"/>
<dbReference type="Proteomes" id="UP000515728">
    <property type="component" value="Chromosome"/>
</dbReference>
<dbReference type="PANTHER" id="PTHR47707:SF1">
    <property type="entry name" value="NUDIX HYDROLASE FAMILY PROTEIN"/>
    <property type="match status" value="1"/>
</dbReference>
<keyword evidence="5" id="KW-0479">Metal-binding</keyword>
<gene>
    <name evidence="13" type="ORF">H6H00_03680</name>
</gene>
<evidence type="ECO:0000259" key="12">
    <source>
        <dbReference type="PROSITE" id="PS51462"/>
    </source>
</evidence>
<evidence type="ECO:0000256" key="2">
    <source>
        <dbReference type="ARBA" id="ARBA00005582"/>
    </source>
</evidence>
<dbReference type="SUPFAM" id="SSF55811">
    <property type="entry name" value="Nudix"/>
    <property type="match status" value="1"/>
</dbReference>
<dbReference type="GO" id="GO:0006281">
    <property type="term" value="P:DNA repair"/>
    <property type="evidence" value="ECO:0007669"/>
    <property type="project" value="UniProtKB-KW"/>
</dbReference>
<dbReference type="GO" id="GO:0044716">
    <property type="term" value="F:8-oxo-GDP phosphatase activity"/>
    <property type="evidence" value="ECO:0007669"/>
    <property type="project" value="TreeGrafter"/>
</dbReference>
<organism evidence="13 14">
    <name type="scientific">Pseudonocardia petroleophila</name>
    <dbReference type="NCBI Taxonomy" id="37331"/>
    <lineage>
        <taxon>Bacteria</taxon>
        <taxon>Bacillati</taxon>
        <taxon>Actinomycetota</taxon>
        <taxon>Actinomycetes</taxon>
        <taxon>Pseudonocardiales</taxon>
        <taxon>Pseudonocardiaceae</taxon>
        <taxon>Pseudonocardia</taxon>
    </lineage>
</organism>
<dbReference type="GO" id="GO:0046872">
    <property type="term" value="F:metal ion binding"/>
    <property type="evidence" value="ECO:0007669"/>
    <property type="project" value="UniProtKB-KW"/>
</dbReference>
<dbReference type="Gene3D" id="3.90.79.10">
    <property type="entry name" value="Nucleoside Triphosphate Pyrophosphohydrolase"/>
    <property type="match status" value="1"/>
</dbReference>
<evidence type="ECO:0000256" key="11">
    <source>
        <dbReference type="ARBA" id="ARBA00038905"/>
    </source>
</evidence>
<evidence type="ECO:0000313" key="13">
    <source>
        <dbReference type="EMBL" id="QNG55344.1"/>
    </source>
</evidence>
<dbReference type="GO" id="GO:0035539">
    <property type="term" value="F:8-oxo-7,8-dihydrodeoxyguanosine triphosphate pyrophosphatase activity"/>
    <property type="evidence" value="ECO:0007669"/>
    <property type="project" value="UniProtKB-EC"/>
</dbReference>
<dbReference type="InterPro" id="IPR047127">
    <property type="entry name" value="MutT-like"/>
</dbReference>
<comment type="catalytic activity">
    <reaction evidence="10">
        <text>8-oxo-dGTP + H2O = 8-oxo-dGMP + diphosphate + H(+)</text>
        <dbReference type="Rhea" id="RHEA:31575"/>
        <dbReference type="ChEBI" id="CHEBI:15377"/>
        <dbReference type="ChEBI" id="CHEBI:15378"/>
        <dbReference type="ChEBI" id="CHEBI:33019"/>
        <dbReference type="ChEBI" id="CHEBI:63224"/>
        <dbReference type="ChEBI" id="CHEBI:77896"/>
        <dbReference type="EC" id="3.6.1.55"/>
    </reaction>
</comment>
<reference evidence="13 14" key="1">
    <citation type="submission" date="2020-08" db="EMBL/GenBank/DDBJ databases">
        <authorList>
            <person name="Mo P."/>
        </authorList>
    </citation>
    <scope>NUCLEOTIDE SEQUENCE [LARGE SCALE GENOMIC DNA]</scope>
    <source>
        <strain evidence="13 14">CGMCC 4.1532</strain>
    </source>
</reference>
<dbReference type="GO" id="GO:0006260">
    <property type="term" value="P:DNA replication"/>
    <property type="evidence" value="ECO:0007669"/>
    <property type="project" value="UniProtKB-KW"/>
</dbReference>
<keyword evidence="3" id="KW-0515">Mutator protein</keyword>
<evidence type="ECO:0000256" key="1">
    <source>
        <dbReference type="ARBA" id="ARBA00001946"/>
    </source>
</evidence>
<comment type="similarity">
    <text evidence="2">Belongs to the Nudix hydrolase family.</text>
</comment>
<keyword evidence="14" id="KW-1185">Reference proteome</keyword>
<evidence type="ECO:0000313" key="14">
    <source>
        <dbReference type="Proteomes" id="UP000515728"/>
    </source>
</evidence>
<sequence>MVDEVHLRGPVPGPFRRLLATRATVLAEAARALAGAQVVVATALVRDAAVLAARRTRPPELAGLWELPGGRVEAGESEADAVVRECREELGTDVVVDARLGTDLRIDAGVLRVHAAHLADGAPGPRALEHSGLRWVTAAEVPGVDWVPADRAVVADLVDLLRP</sequence>
<dbReference type="InterPro" id="IPR000086">
    <property type="entry name" value="NUDIX_hydrolase_dom"/>
</dbReference>
<dbReference type="PANTHER" id="PTHR47707">
    <property type="entry name" value="8-OXO-DGTP DIPHOSPHATASE"/>
    <property type="match status" value="1"/>
</dbReference>